<evidence type="ECO:0000256" key="7">
    <source>
        <dbReference type="ARBA" id="ARBA00033711"/>
    </source>
</evidence>
<protein>
    <recommendedName>
        <fullName evidence="4">Probable 2-phosphosulfolactate phosphatase</fullName>
        <ecNumber evidence="3">3.1.3.71</ecNumber>
    </recommendedName>
</protein>
<dbReference type="Pfam" id="PF04029">
    <property type="entry name" value="2-ph_phosp"/>
    <property type="match status" value="1"/>
</dbReference>
<comment type="caution">
    <text evidence="8">The sequence shown here is derived from an EMBL/GenBank/DDBJ whole genome shotgun (WGS) entry which is preliminary data.</text>
</comment>
<dbReference type="RefSeq" id="WP_169259886.1">
    <property type="nucleotide sequence ID" value="NZ_WTVQ01000010.1"/>
</dbReference>
<dbReference type="EMBL" id="WTVQ01000010">
    <property type="protein sequence ID" value="NMG74744.1"/>
    <property type="molecule type" value="Genomic_DNA"/>
</dbReference>
<gene>
    <name evidence="8" type="ORF">GPA25_08205</name>
</gene>
<keyword evidence="5" id="KW-0378">Hydrolase</keyword>
<dbReference type="EC" id="3.1.3.71" evidence="3"/>
<organism evidence="8 9">
    <name type="scientific">Aromatoleum diolicum</name>
    <dbReference type="NCBI Taxonomy" id="75796"/>
    <lineage>
        <taxon>Bacteria</taxon>
        <taxon>Pseudomonadati</taxon>
        <taxon>Pseudomonadota</taxon>
        <taxon>Betaproteobacteria</taxon>
        <taxon>Rhodocyclales</taxon>
        <taxon>Rhodocyclaceae</taxon>
        <taxon>Aromatoleum</taxon>
    </lineage>
</organism>
<dbReference type="PANTHER" id="PTHR37311">
    <property type="entry name" value="2-PHOSPHOSULFOLACTATE PHOSPHATASE-RELATED"/>
    <property type="match status" value="1"/>
</dbReference>
<evidence type="ECO:0000313" key="8">
    <source>
        <dbReference type="EMBL" id="NMG74744.1"/>
    </source>
</evidence>
<dbReference type="Proteomes" id="UP000648984">
    <property type="component" value="Unassembled WGS sequence"/>
</dbReference>
<name>A0ABX1QC44_9RHOO</name>
<proteinExistence type="inferred from homology"/>
<accession>A0ABX1QC44</accession>
<comment type="cofactor">
    <cofactor evidence="1">
        <name>Mg(2+)</name>
        <dbReference type="ChEBI" id="CHEBI:18420"/>
    </cofactor>
</comment>
<evidence type="ECO:0000256" key="3">
    <source>
        <dbReference type="ARBA" id="ARBA00012953"/>
    </source>
</evidence>
<dbReference type="PANTHER" id="PTHR37311:SF1">
    <property type="entry name" value="2-PHOSPHOSULFOLACTATE PHOSPHATASE-RELATED"/>
    <property type="match status" value="1"/>
</dbReference>
<comment type="catalytic activity">
    <reaction evidence="7">
        <text>(2R)-O-phospho-3-sulfolactate + H2O = (2R)-3-sulfolactate + phosphate</text>
        <dbReference type="Rhea" id="RHEA:23416"/>
        <dbReference type="ChEBI" id="CHEBI:15377"/>
        <dbReference type="ChEBI" id="CHEBI:15597"/>
        <dbReference type="ChEBI" id="CHEBI:43474"/>
        <dbReference type="ChEBI" id="CHEBI:58738"/>
        <dbReference type="EC" id="3.1.3.71"/>
    </reaction>
</comment>
<dbReference type="Gene3D" id="3.90.1560.10">
    <property type="entry name" value="ComB-like"/>
    <property type="match status" value="1"/>
</dbReference>
<keyword evidence="9" id="KW-1185">Reference proteome</keyword>
<comment type="similarity">
    <text evidence="2">Belongs to the ComB family.</text>
</comment>
<evidence type="ECO:0000313" key="9">
    <source>
        <dbReference type="Proteomes" id="UP000648984"/>
    </source>
</evidence>
<evidence type="ECO:0000256" key="1">
    <source>
        <dbReference type="ARBA" id="ARBA00001946"/>
    </source>
</evidence>
<evidence type="ECO:0000256" key="4">
    <source>
        <dbReference type="ARBA" id="ARBA00021948"/>
    </source>
</evidence>
<keyword evidence="6" id="KW-0460">Magnesium</keyword>
<dbReference type="SUPFAM" id="SSF142823">
    <property type="entry name" value="ComB-like"/>
    <property type="match status" value="1"/>
</dbReference>
<evidence type="ECO:0000256" key="5">
    <source>
        <dbReference type="ARBA" id="ARBA00022801"/>
    </source>
</evidence>
<dbReference type="InterPro" id="IPR036702">
    <property type="entry name" value="ComB-like_sf"/>
</dbReference>
<evidence type="ECO:0000256" key="6">
    <source>
        <dbReference type="ARBA" id="ARBA00022842"/>
    </source>
</evidence>
<reference evidence="8 9" key="1">
    <citation type="submission" date="2019-12" db="EMBL/GenBank/DDBJ databases">
        <title>Comparative genomics gives insights into the taxonomy of the Azoarcus-Aromatoleum group and reveals separate origins of nif in the plant-associated Azoarcus and non-plant-associated Aromatoleum sub-groups.</title>
        <authorList>
            <person name="Lafos M."/>
            <person name="Maluk M."/>
            <person name="Batista M."/>
            <person name="Junghare M."/>
            <person name="Carmona M."/>
            <person name="Faoro H."/>
            <person name="Cruz L.M."/>
            <person name="Battistoni F."/>
            <person name="De Souza E."/>
            <person name="Pedrosa F."/>
            <person name="Chen W.-M."/>
            <person name="Poole P.S."/>
            <person name="Dixon R.A."/>
            <person name="James E.K."/>
        </authorList>
    </citation>
    <scope>NUCLEOTIDE SEQUENCE [LARGE SCALE GENOMIC DNA]</scope>
    <source>
        <strain evidence="8 9">22Lin</strain>
    </source>
</reference>
<sequence length="238" mass="25127">MQISRVSLFGLMQDPHDFDTVVAIDVLRSFSTAAYAFAAGASKIHPVATAAEAAYLLERMPQALTMGALPGGRPMPGFDLGNSPSSMPTRSFAGRPVILSTAAGVQALIRFRDAPRLFAASLVCAGATLRALQAIEPRRVALITTGEWIDRDGDEDIACADYLAAGLLSQPVDRAALSQRVRDSDFGRRFAAGTDPALPPSDLDLCAAVDRFDFAMPVVREHGGLVMHAGGTGADRAK</sequence>
<evidence type="ECO:0000256" key="2">
    <source>
        <dbReference type="ARBA" id="ARBA00009997"/>
    </source>
</evidence>
<dbReference type="InterPro" id="IPR005238">
    <property type="entry name" value="ComB-like"/>
</dbReference>